<dbReference type="SUPFAM" id="SSF53822">
    <property type="entry name" value="Periplasmic binding protein-like I"/>
    <property type="match status" value="1"/>
</dbReference>
<dbReference type="CDD" id="cd06267">
    <property type="entry name" value="PBP1_LacI_sugar_binding-like"/>
    <property type="match status" value="1"/>
</dbReference>
<keyword evidence="6" id="KW-1185">Reference proteome</keyword>
<protein>
    <submittedName>
        <fullName evidence="5">Transcriptional regulator, LacI family</fullName>
    </submittedName>
</protein>
<dbReference type="InterPro" id="IPR010982">
    <property type="entry name" value="Lambda_DNA-bd_dom_sf"/>
</dbReference>
<keyword evidence="3" id="KW-0804">Transcription</keyword>
<keyword evidence="1" id="KW-0805">Transcription regulation</keyword>
<dbReference type="AlphaFoldDB" id="A0A1G8BFF8"/>
<dbReference type="GO" id="GO:0000976">
    <property type="term" value="F:transcription cis-regulatory region binding"/>
    <property type="evidence" value="ECO:0007669"/>
    <property type="project" value="TreeGrafter"/>
</dbReference>
<dbReference type="SMART" id="SM00354">
    <property type="entry name" value="HTH_LACI"/>
    <property type="match status" value="1"/>
</dbReference>
<dbReference type="EMBL" id="LT629695">
    <property type="protein sequence ID" value="SDH31330.1"/>
    <property type="molecule type" value="Genomic_DNA"/>
</dbReference>
<dbReference type="InterPro" id="IPR000843">
    <property type="entry name" value="HTH_LacI"/>
</dbReference>
<dbReference type="SUPFAM" id="SSF47413">
    <property type="entry name" value="lambda repressor-like DNA-binding domains"/>
    <property type="match status" value="1"/>
</dbReference>
<accession>A0A1G8BFF8</accession>
<dbReference type="Gene3D" id="1.10.260.40">
    <property type="entry name" value="lambda repressor-like DNA-binding domains"/>
    <property type="match status" value="1"/>
</dbReference>
<dbReference type="PANTHER" id="PTHR30146">
    <property type="entry name" value="LACI-RELATED TRANSCRIPTIONAL REPRESSOR"/>
    <property type="match status" value="1"/>
</dbReference>
<evidence type="ECO:0000256" key="3">
    <source>
        <dbReference type="ARBA" id="ARBA00023163"/>
    </source>
</evidence>
<proteinExistence type="predicted"/>
<dbReference type="STRING" id="399736.SAMN04489720_0914"/>
<dbReference type="Pfam" id="PF13377">
    <property type="entry name" value="Peripla_BP_3"/>
    <property type="match status" value="1"/>
</dbReference>
<evidence type="ECO:0000259" key="4">
    <source>
        <dbReference type="PROSITE" id="PS50932"/>
    </source>
</evidence>
<reference evidence="6" key="1">
    <citation type="submission" date="2016-10" db="EMBL/GenBank/DDBJ databases">
        <authorList>
            <person name="Varghese N."/>
            <person name="Submissions S."/>
        </authorList>
    </citation>
    <scope>NUCLEOTIDE SEQUENCE [LARGE SCALE GENOMIC DNA]</scope>
    <source>
        <strain evidence="6">DSM 22002</strain>
    </source>
</reference>
<dbReference type="Pfam" id="PF00356">
    <property type="entry name" value="LacI"/>
    <property type="match status" value="1"/>
</dbReference>
<dbReference type="OrthoDB" id="2854648at2"/>
<feature type="domain" description="HTH lacI-type" evidence="4">
    <location>
        <begin position="6"/>
        <end position="60"/>
    </location>
</feature>
<dbReference type="CDD" id="cd01392">
    <property type="entry name" value="HTH_LacI"/>
    <property type="match status" value="1"/>
</dbReference>
<dbReference type="GO" id="GO:0003700">
    <property type="term" value="F:DNA-binding transcription factor activity"/>
    <property type="evidence" value="ECO:0007669"/>
    <property type="project" value="TreeGrafter"/>
</dbReference>
<dbReference type="Proteomes" id="UP000198822">
    <property type="component" value="Chromosome I"/>
</dbReference>
<name>A0A1G8BFF8_9MICO</name>
<evidence type="ECO:0000256" key="1">
    <source>
        <dbReference type="ARBA" id="ARBA00023015"/>
    </source>
</evidence>
<gene>
    <name evidence="5" type="ORF">SAMN04489720_0914</name>
</gene>
<evidence type="ECO:0000313" key="6">
    <source>
        <dbReference type="Proteomes" id="UP000198822"/>
    </source>
</evidence>
<evidence type="ECO:0000256" key="2">
    <source>
        <dbReference type="ARBA" id="ARBA00023125"/>
    </source>
</evidence>
<dbReference type="PANTHER" id="PTHR30146:SF109">
    <property type="entry name" value="HTH-TYPE TRANSCRIPTIONAL REGULATOR GALS"/>
    <property type="match status" value="1"/>
</dbReference>
<dbReference type="InterPro" id="IPR028082">
    <property type="entry name" value="Peripla_BP_I"/>
</dbReference>
<dbReference type="InterPro" id="IPR046335">
    <property type="entry name" value="LacI/GalR-like_sensor"/>
</dbReference>
<organism evidence="5 6">
    <name type="scientific">Agrococcus jejuensis</name>
    <dbReference type="NCBI Taxonomy" id="399736"/>
    <lineage>
        <taxon>Bacteria</taxon>
        <taxon>Bacillati</taxon>
        <taxon>Actinomycetota</taxon>
        <taxon>Actinomycetes</taxon>
        <taxon>Micrococcales</taxon>
        <taxon>Microbacteriaceae</taxon>
        <taxon>Agrococcus</taxon>
    </lineage>
</organism>
<dbReference type="PROSITE" id="PS50932">
    <property type="entry name" value="HTH_LACI_2"/>
    <property type="match status" value="1"/>
</dbReference>
<dbReference type="Gene3D" id="3.40.50.2300">
    <property type="match status" value="2"/>
</dbReference>
<keyword evidence="2" id="KW-0238">DNA-binding</keyword>
<dbReference type="RefSeq" id="WP_092502841.1">
    <property type="nucleotide sequence ID" value="NZ_LT629695.1"/>
</dbReference>
<sequence length="329" mass="34814">MAARRATVYTVADRAGVSVATVSRVLASPQRVAEGTRERVLAAVAELDYVPHGAAQSLAAHRHAAHGLVLPELSGPYYAELLLGYESAVAERDESLIVSIASEQRDLDAALRRLAANVDGMVIMSAHRLAPHTLSAIRQRIPVLGLADGDDVGLESWRTANDESARSLAQHLADHGRTRALFVGDPDLATDIAERHAGFRSVFGDATEPIRTPLRERDGYEVAAAILDGTIRADALMCANDELAVAIVSALVDGGVAVGRDISIVGWDDIMAARFTRPALTTVRQPVVELGAGAARRMRAMIDAPGEPLAPAPTLATEIVVRDSCGAHP</sequence>
<evidence type="ECO:0000313" key="5">
    <source>
        <dbReference type="EMBL" id="SDH31330.1"/>
    </source>
</evidence>